<evidence type="ECO:0000313" key="2">
    <source>
        <dbReference type="Proteomes" id="UP001241377"/>
    </source>
</evidence>
<reference evidence="1" key="1">
    <citation type="submission" date="2023-04" db="EMBL/GenBank/DDBJ databases">
        <title>Draft Genome sequencing of Naganishia species isolated from polar environments using Oxford Nanopore Technology.</title>
        <authorList>
            <person name="Leo P."/>
            <person name="Venkateswaran K."/>
        </authorList>
    </citation>
    <scope>NUCLEOTIDE SEQUENCE</scope>
    <source>
        <strain evidence="1">MNA-CCFEE 5261</strain>
    </source>
</reference>
<dbReference type="EMBL" id="JASBWR010000015">
    <property type="protein sequence ID" value="KAJ9109847.1"/>
    <property type="molecule type" value="Genomic_DNA"/>
</dbReference>
<name>A0ACC2WH17_9TREE</name>
<organism evidence="1 2">
    <name type="scientific">Naganishia cerealis</name>
    <dbReference type="NCBI Taxonomy" id="610337"/>
    <lineage>
        <taxon>Eukaryota</taxon>
        <taxon>Fungi</taxon>
        <taxon>Dikarya</taxon>
        <taxon>Basidiomycota</taxon>
        <taxon>Agaricomycotina</taxon>
        <taxon>Tremellomycetes</taxon>
        <taxon>Filobasidiales</taxon>
        <taxon>Filobasidiaceae</taxon>
        <taxon>Naganishia</taxon>
    </lineage>
</organism>
<evidence type="ECO:0000313" key="1">
    <source>
        <dbReference type="EMBL" id="KAJ9109847.1"/>
    </source>
</evidence>
<comment type="caution">
    <text evidence="1">The sequence shown here is derived from an EMBL/GenBank/DDBJ whole genome shotgun (WGS) entry which is preliminary data.</text>
</comment>
<gene>
    <name evidence="1" type="ORF">QFC19_001826</name>
</gene>
<keyword evidence="2" id="KW-1185">Reference proteome</keyword>
<sequence>MGGNAFTDSGIAIIRIDDHLYSPIASTFQQVLGEFYLDILLPPSAPGKPDHGDIDFLVSDPVAWEGEEELENAIGRSLQARAVFRNNALTSYAVPHPFLPDVCIQVDTQLCDPAYLSWIYFITSFGDLVPILGSIHHKFGLIINDKGFWVQLDPPKHANMCGISRNAMVVFLTIEPKKMLEFLGLDDGRYKDGFTCQEQIFQWVRAGKFFRPISKKSGGTHTFQETELNSSNPGDSSISVNPVGASHANANTIPKRRMLTAFADDSYRYPPSPLSKSTPGDVALEAVTFFGKQEEYDAALQYCLSEVQEFEFWKQVRSGLPGSSSRKTRVVRSLKKWVIVVNGQPSIGEQPVEQSTLAQVGDTGRLERLEWIKEHWEEVYNKEKSVAEQAS</sequence>
<dbReference type="Proteomes" id="UP001241377">
    <property type="component" value="Unassembled WGS sequence"/>
</dbReference>
<proteinExistence type="predicted"/>
<protein>
    <submittedName>
        <fullName evidence="1">Uncharacterized protein</fullName>
    </submittedName>
</protein>
<accession>A0ACC2WH17</accession>